<dbReference type="Proteomes" id="UP001497472">
    <property type="component" value="Unassembled WGS sequence"/>
</dbReference>
<organism evidence="1 2">
    <name type="scientific">Leptosia nina</name>
    <dbReference type="NCBI Taxonomy" id="320188"/>
    <lineage>
        <taxon>Eukaryota</taxon>
        <taxon>Metazoa</taxon>
        <taxon>Ecdysozoa</taxon>
        <taxon>Arthropoda</taxon>
        <taxon>Hexapoda</taxon>
        <taxon>Insecta</taxon>
        <taxon>Pterygota</taxon>
        <taxon>Neoptera</taxon>
        <taxon>Endopterygota</taxon>
        <taxon>Lepidoptera</taxon>
        <taxon>Glossata</taxon>
        <taxon>Ditrysia</taxon>
        <taxon>Papilionoidea</taxon>
        <taxon>Pieridae</taxon>
        <taxon>Pierinae</taxon>
        <taxon>Leptosia</taxon>
    </lineage>
</organism>
<accession>A0AAV1K6W1</accession>
<gene>
    <name evidence="1" type="ORF">LNINA_LOCUS15058</name>
</gene>
<sequence length="73" mass="8266">MRNHYDTEAISGRSPNYSFLPILILFLKRKREEIGVLRIKNSMSRVVDNVSVECKGLYITYGALLSDMGTVKG</sequence>
<dbReference type="EMBL" id="CAVLEF010000283">
    <property type="protein sequence ID" value="CAK1556296.1"/>
    <property type="molecule type" value="Genomic_DNA"/>
</dbReference>
<name>A0AAV1K6W1_9NEOP</name>
<protein>
    <submittedName>
        <fullName evidence="1">Uncharacterized protein</fullName>
    </submittedName>
</protein>
<dbReference type="AlphaFoldDB" id="A0AAV1K6W1"/>
<reference evidence="1 2" key="1">
    <citation type="submission" date="2023-11" db="EMBL/GenBank/DDBJ databases">
        <authorList>
            <person name="Okamura Y."/>
        </authorList>
    </citation>
    <scope>NUCLEOTIDE SEQUENCE [LARGE SCALE GENOMIC DNA]</scope>
</reference>
<proteinExistence type="predicted"/>
<keyword evidence="2" id="KW-1185">Reference proteome</keyword>
<comment type="caution">
    <text evidence="1">The sequence shown here is derived from an EMBL/GenBank/DDBJ whole genome shotgun (WGS) entry which is preliminary data.</text>
</comment>
<evidence type="ECO:0000313" key="1">
    <source>
        <dbReference type="EMBL" id="CAK1556296.1"/>
    </source>
</evidence>
<evidence type="ECO:0000313" key="2">
    <source>
        <dbReference type="Proteomes" id="UP001497472"/>
    </source>
</evidence>